<dbReference type="InterPro" id="IPR042221">
    <property type="entry name" value="Leu/Phe-tRNA_Trfase_N"/>
</dbReference>
<keyword evidence="3 15" id="KW-0808">Transferase</keyword>
<keyword evidence="4 15" id="KW-0012">Acyltransferase</keyword>
<evidence type="ECO:0000313" key="17">
    <source>
        <dbReference type="Proteomes" id="UP001148482"/>
    </source>
</evidence>
<keyword evidence="17" id="KW-1185">Reference proteome</keyword>
<evidence type="ECO:0000256" key="15">
    <source>
        <dbReference type="HAMAP-Rule" id="MF_00688"/>
    </source>
</evidence>
<evidence type="ECO:0000256" key="9">
    <source>
        <dbReference type="ARBA" id="ARBA00061535"/>
    </source>
</evidence>
<evidence type="ECO:0000256" key="14">
    <source>
        <dbReference type="ARBA" id="ARBA00083640"/>
    </source>
</evidence>
<organism evidence="16 17">
    <name type="scientific">Salinimicrobium profundisediminis</name>
    <dbReference type="NCBI Taxonomy" id="2994553"/>
    <lineage>
        <taxon>Bacteria</taxon>
        <taxon>Pseudomonadati</taxon>
        <taxon>Bacteroidota</taxon>
        <taxon>Flavobacteriia</taxon>
        <taxon>Flavobacteriales</taxon>
        <taxon>Flavobacteriaceae</taxon>
        <taxon>Salinimicrobium</taxon>
    </lineage>
</organism>
<dbReference type="Gene3D" id="3.30.70.3550">
    <property type="entry name" value="Leucyl/phenylalanyl-tRNA-protein transferase, N-terminal domain"/>
    <property type="match status" value="1"/>
</dbReference>
<comment type="subcellular location">
    <subcellularLocation>
        <location evidence="1 15">Cytoplasm</location>
    </subcellularLocation>
</comment>
<proteinExistence type="inferred from homology"/>
<dbReference type="InterPro" id="IPR042203">
    <property type="entry name" value="Leu/Phe-tRNA_Trfase_C"/>
</dbReference>
<evidence type="ECO:0000256" key="6">
    <source>
        <dbReference type="ARBA" id="ARBA00050652"/>
    </source>
</evidence>
<evidence type="ECO:0000313" key="16">
    <source>
        <dbReference type="EMBL" id="MCX2839726.1"/>
    </source>
</evidence>
<reference evidence="16" key="1">
    <citation type="submission" date="2022-11" db="EMBL/GenBank/DDBJ databases">
        <title>Salinimicrobium profundisediminis sp. nov., isolated from deep-sea sediment of the Mariana Trench.</title>
        <authorList>
            <person name="Fu H."/>
        </authorList>
    </citation>
    <scope>NUCLEOTIDE SEQUENCE</scope>
    <source>
        <strain evidence="16">MT39</strain>
    </source>
</reference>
<evidence type="ECO:0000256" key="3">
    <source>
        <dbReference type="ARBA" id="ARBA00022679"/>
    </source>
</evidence>
<dbReference type="NCBIfam" id="TIGR00667">
    <property type="entry name" value="aat"/>
    <property type="match status" value="1"/>
</dbReference>
<keyword evidence="2 15" id="KW-0963">Cytoplasm</keyword>
<dbReference type="PANTHER" id="PTHR30098:SF2">
    <property type="entry name" value="LEUCYL_PHENYLALANYL-TRNA--PROTEIN TRANSFERASE"/>
    <property type="match status" value="1"/>
</dbReference>
<dbReference type="SUPFAM" id="SSF55729">
    <property type="entry name" value="Acyl-CoA N-acyltransferases (Nat)"/>
    <property type="match status" value="1"/>
</dbReference>
<dbReference type="Proteomes" id="UP001148482">
    <property type="component" value="Unassembled WGS sequence"/>
</dbReference>
<comment type="caution">
    <text evidence="16">The sequence shown here is derived from an EMBL/GenBank/DDBJ whole genome shotgun (WGS) entry which is preliminary data.</text>
</comment>
<protein>
    <recommendedName>
        <fullName evidence="11 15">Leucyl/phenylalanyl-tRNA--protein transferase</fullName>
        <ecNumber evidence="10 15">2.3.2.6</ecNumber>
    </recommendedName>
    <alternativeName>
        <fullName evidence="12 15">L/F-transferase</fullName>
    </alternativeName>
    <alternativeName>
        <fullName evidence="13 15">Leucyltransferase</fullName>
    </alternativeName>
    <alternativeName>
        <fullName evidence="14 15">Phenyalanyltransferase</fullName>
    </alternativeName>
</protein>
<name>A0A9X3CZS8_9FLAO</name>
<evidence type="ECO:0000256" key="7">
    <source>
        <dbReference type="ARBA" id="ARBA00051538"/>
    </source>
</evidence>
<comment type="catalytic activity">
    <reaction evidence="6 15">
        <text>N-terminal L-arginyl-[protein] + L-leucyl-tRNA(Leu) = N-terminal L-leucyl-L-arginyl-[protein] + tRNA(Leu) + H(+)</text>
        <dbReference type="Rhea" id="RHEA:50416"/>
        <dbReference type="Rhea" id="RHEA-COMP:9613"/>
        <dbReference type="Rhea" id="RHEA-COMP:9622"/>
        <dbReference type="Rhea" id="RHEA-COMP:12672"/>
        <dbReference type="Rhea" id="RHEA-COMP:12673"/>
        <dbReference type="ChEBI" id="CHEBI:15378"/>
        <dbReference type="ChEBI" id="CHEBI:64719"/>
        <dbReference type="ChEBI" id="CHEBI:78442"/>
        <dbReference type="ChEBI" id="CHEBI:78494"/>
        <dbReference type="ChEBI" id="CHEBI:133044"/>
        <dbReference type="EC" id="2.3.2.6"/>
    </reaction>
</comment>
<dbReference type="PANTHER" id="PTHR30098">
    <property type="entry name" value="LEUCYL/PHENYLALANYL-TRNA--PROTEIN TRANSFERASE"/>
    <property type="match status" value="1"/>
</dbReference>
<dbReference type="AlphaFoldDB" id="A0A9X3CZS8"/>
<evidence type="ECO:0000256" key="4">
    <source>
        <dbReference type="ARBA" id="ARBA00023315"/>
    </source>
</evidence>
<dbReference type="EC" id="2.3.2.6" evidence="10 15"/>
<evidence type="ECO:0000256" key="1">
    <source>
        <dbReference type="ARBA" id="ARBA00004496"/>
    </source>
</evidence>
<comment type="catalytic activity">
    <reaction evidence="5 15">
        <text>L-phenylalanyl-tRNA(Phe) + an N-terminal L-alpha-aminoacyl-[protein] = an N-terminal L-phenylalanyl-L-alpha-aminoacyl-[protein] + tRNA(Phe)</text>
        <dbReference type="Rhea" id="RHEA:43632"/>
        <dbReference type="Rhea" id="RHEA-COMP:9668"/>
        <dbReference type="Rhea" id="RHEA-COMP:9699"/>
        <dbReference type="Rhea" id="RHEA-COMP:10636"/>
        <dbReference type="Rhea" id="RHEA-COMP:10637"/>
        <dbReference type="ChEBI" id="CHEBI:78442"/>
        <dbReference type="ChEBI" id="CHEBI:78531"/>
        <dbReference type="ChEBI" id="CHEBI:78597"/>
        <dbReference type="ChEBI" id="CHEBI:83561"/>
        <dbReference type="EC" id="2.3.2.6"/>
    </reaction>
</comment>
<dbReference type="GO" id="GO:0030163">
    <property type="term" value="P:protein catabolic process"/>
    <property type="evidence" value="ECO:0007669"/>
    <property type="project" value="UniProtKB-UniRule"/>
</dbReference>
<evidence type="ECO:0000256" key="10">
    <source>
        <dbReference type="ARBA" id="ARBA00066767"/>
    </source>
</evidence>
<comment type="similarity">
    <text evidence="9 15">Belongs to the L/F-transferase family.</text>
</comment>
<sequence>MKTPFLKNWGFFFSEDAGKKSGQFVLFLLLKKDPLFLTFLRPQDDFPSVEKATAEGLLAYGGDLSPQRLLAAYSRGIFPWFDEDQPILWWSPDPRMVLFPENLKVSKSMKQLLKKNAFKVSFNTAFSEVIEQCAKINRPGQPGTWITPEMQQAYLSLHQEGIAVSVEVWQETELVGGLYGVYLREKKIFCGESMFSKVSNASKYGFIHLVQQLEKEGVRLIDCQMYTDHLASLGAAEIPRSVFLEYLS</sequence>
<comment type="catalytic activity">
    <reaction evidence="7 15">
        <text>N-terminal L-lysyl-[protein] + L-leucyl-tRNA(Leu) = N-terminal L-leucyl-L-lysyl-[protein] + tRNA(Leu) + H(+)</text>
        <dbReference type="Rhea" id="RHEA:12340"/>
        <dbReference type="Rhea" id="RHEA-COMP:9613"/>
        <dbReference type="Rhea" id="RHEA-COMP:9622"/>
        <dbReference type="Rhea" id="RHEA-COMP:12670"/>
        <dbReference type="Rhea" id="RHEA-COMP:12671"/>
        <dbReference type="ChEBI" id="CHEBI:15378"/>
        <dbReference type="ChEBI" id="CHEBI:65249"/>
        <dbReference type="ChEBI" id="CHEBI:78442"/>
        <dbReference type="ChEBI" id="CHEBI:78494"/>
        <dbReference type="ChEBI" id="CHEBI:133043"/>
        <dbReference type="EC" id="2.3.2.6"/>
    </reaction>
</comment>
<dbReference type="InterPro" id="IPR004616">
    <property type="entry name" value="Leu/Phe-tRNA_Trfase"/>
</dbReference>
<evidence type="ECO:0000256" key="12">
    <source>
        <dbReference type="ARBA" id="ARBA00077136"/>
    </source>
</evidence>
<dbReference type="FunFam" id="3.30.70.3550:FF:000001">
    <property type="entry name" value="Leucyl/phenylalanyl-tRNA--protein transferase"/>
    <property type="match status" value="1"/>
</dbReference>
<dbReference type="GO" id="GO:0005737">
    <property type="term" value="C:cytoplasm"/>
    <property type="evidence" value="ECO:0007669"/>
    <property type="project" value="UniProtKB-SubCell"/>
</dbReference>
<evidence type="ECO:0000256" key="5">
    <source>
        <dbReference type="ARBA" id="ARBA00050607"/>
    </source>
</evidence>
<dbReference type="Pfam" id="PF03588">
    <property type="entry name" value="Leu_Phe_trans"/>
    <property type="match status" value="1"/>
</dbReference>
<accession>A0A9X3CZS8</accession>
<dbReference type="InterPro" id="IPR016181">
    <property type="entry name" value="Acyl_CoA_acyltransferase"/>
</dbReference>
<dbReference type="Gene3D" id="3.40.630.70">
    <property type="entry name" value="Leucyl/phenylalanyl-tRNA-protein transferase, C-terminal domain"/>
    <property type="match status" value="1"/>
</dbReference>
<gene>
    <name evidence="15 16" type="primary">aat</name>
    <name evidence="16" type="ORF">OQ279_16395</name>
</gene>
<evidence type="ECO:0000256" key="2">
    <source>
        <dbReference type="ARBA" id="ARBA00022490"/>
    </source>
</evidence>
<dbReference type="GO" id="GO:0008914">
    <property type="term" value="F:leucyl-tRNA--protein transferase activity"/>
    <property type="evidence" value="ECO:0007669"/>
    <property type="project" value="UniProtKB-UniRule"/>
</dbReference>
<evidence type="ECO:0000256" key="11">
    <source>
        <dbReference type="ARBA" id="ARBA00074372"/>
    </source>
</evidence>
<evidence type="ECO:0000256" key="8">
    <source>
        <dbReference type="ARBA" id="ARBA00054043"/>
    </source>
</evidence>
<dbReference type="HAMAP" id="MF_00688">
    <property type="entry name" value="Leu_Phe_trans"/>
    <property type="match status" value="1"/>
</dbReference>
<comment type="function">
    <text evidence="8 15">Functions in the N-end rule pathway of protein degradation where it conjugates Leu, Phe and, less efficiently, Met from aminoacyl-tRNAs to the N-termini of proteins containing an N-terminal arginine or lysine.</text>
</comment>
<evidence type="ECO:0000256" key="13">
    <source>
        <dbReference type="ARBA" id="ARBA00077165"/>
    </source>
</evidence>
<dbReference type="EMBL" id="JAPJDA010000035">
    <property type="protein sequence ID" value="MCX2839726.1"/>
    <property type="molecule type" value="Genomic_DNA"/>
</dbReference>